<reference evidence="1" key="1">
    <citation type="journal article" date="2013" name="Genome Biol.">
        <title>Reference genomes and transcriptomes of Nicotiana sylvestris and Nicotiana tomentosiformis.</title>
        <authorList>
            <person name="Sierro N."/>
            <person name="Battey J.N."/>
            <person name="Ouadi S."/>
            <person name="Bovet L."/>
            <person name="Goepfert S."/>
            <person name="Bakaher N."/>
            <person name="Peitsch M.C."/>
            <person name="Ivanov N.V."/>
        </authorList>
    </citation>
    <scope>NUCLEOTIDE SEQUENCE [LARGE SCALE GENOMIC DNA]</scope>
</reference>
<accession>A0A1U7Y6I4</accession>
<proteinExistence type="predicted"/>
<evidence type="ECO:0000313" key="1">
    <source>
        <dbReference type="Proteomes" id="UP000189701"/>
    </source>
</evidence>
<keyword evidence="1" id="KW-1185">Reference proteome</keyword>
<sequence length="87" mass="9304">MRKNLNSVTSAAEANTALTPIMMINGSEHSAHVDLDDVASPSFADLVFGYPENNGQSDLDLYRNVLASCIAKALEVFSCAKSNKSIL</sequence>
<gene>
    <name evidence="2" type="primary">LOC104241611</name>
</gene>
<reference evidence="2" key="2">
    <citation type="submission" date="2025-08" db="UniProtKB">
        <authorList>
            <consortium name="RefSeq"/>
        </authorList>
    </citation>
    <scope>IDENTIFICATION</scope>
    <source>
        <tissue evidence="2">Leaf</tissue>
    </source>
</reference>
<name>A0A1U7Y6I4_NICSY</name>
<evidence type="ECO:0000313" key="2">
    <source>
        <dbReference type="RefSeq" id="XP_009794854.1"/>
    </source>
</evidence>
<dbReference type="Proteomes" id="UP000189701">
    <property type="component" value="Unplaced"/>
</dbReference>
<organism evidence="1 2">
    <name type="scientific">Nicotiana sylvestris</name>
    <name type="common">Wood tobacco</name>
    <name type="synonym">South American tobacco</name>
    <dbReference type="NCBI Taxonomy" id="4096"/>
    <lineage>
        <taxon>Eukaryota</taxon>
        <taxon>Viridiplantae</taxon>
        <taxon>Streptophyta</taxon>
        <taxon>Embryophyta</taxon>
        <taxon>Tracheophyta</taxon>
        <taxon>Spermatophyta</taxon>
        <taxon>Magnoliopsida</taxon>
        <taxon>eudicotyledons</taxon>
        <taxon>Gunneridae</taxon>
        <taxon>Pentapetalae</taxon>
        <taxon>asterids</taxon>
        <taxon>lamiids</taxon>
        <taxon>Solanales</taxon>
        <taxon>Solanaceae</taxon>
        <taxon>Nicotianoideae</taxon>
        <taxon>Nicotianeae</taxon>
        <taxon>Nicotiana</taxon>
    </lineage>
</organism>
<protein>
    <submittedName>
        <fullName evidence="2">Uncharacterized protein LOC104241611</fullName>
    </submittedName>
</protein>
<dbReference type="AlphaFoldDB" id="A0A1U7Y6I4"/>
<dbReference type="RefSeq" id="XP_009794854.1">
    <property type="nucleotide sequence ID" value="XM_009796552.1"/>
</dbReference>